<evidence type="ECO:0000313" key="1">
    <source>
        <dbReference type="EMBL" id="PIK49931.1"/>
    </source>
</evidence>
<reference evidence="1 2" key="1">
    <citation type="journal article" date="2017" name="PLoS Biol.">
        <title>The sea cucumber genome provides insights into morphological evolution and visceral regeneration.</title>
        <authorList>
            <person name="Zhang X."/>
            <person name="Sun L."/>
            <person name="Yuan J."/>
            <person name="Sun Y."/>
            <person name="Gao Y."/>
            <person name="Zhang L."/>
            <person name="Li S."/>
            <person name="Dai H."/>
            <person name="Hamel J.F."/>
            <person name="Liu C."/>
            <person name="Yu Y."/>
            <person name="Liu S."/>
            <person name="Lin W."/>
            <person name="Guo K."/>
            <person name="Jin S."/>
            <person name="Xu P."/>
            <person name="Storey K.B."/>
            <person name="Huan P."/>
            <person name="Zhang T."/>
            <person name="Zhou Y."/>
            <person name="Zhang J."/>
            <person name="Lin C."/>
            <person name="Li X."/>
            <person name="Xing L."/>
            <person name="Huo D."/>
            <person name="Sun M."/>
            <person name="Wang L."/>
            <person name="Mercier A."/>
            <person name="Li F."/>
            <person name="Yang H."/>
            <person name="Xiang J."/>
        </authorList>
    </citation>
    <scope>NUCLEOTIDE SEQUENCE [LARGE SCALE GENOMIC DNA]</scope>
    <source>
        <strain evidence="1">Shaxun</strain>
        <tissue evidence="1">Muscle</tissue>
    </source>
</reference>
<name>A0A2G8KPJ9_STIJA</name>
<gene>
    <name evidence="1" type="ORF">BSL78_13201</name>
</gene>
<proteinExistence type="predicted"/>
<dbReference type="EMBL" id="MRZV01000441">
    <property type="protein sequence ID" value="PIK49931.1"/>
    <property type="molecule type" value="Genomic_DNA"/>
</dbReference>
<organism evidence="1 2">
    <name type="scientific">Stichopus japonicus</name>
    <name type="common">Sea cucumber</name>
    <dbReference type="NCBI Taxonomy" id="307972"/>
    <lineage>
        <taxon>Eukaryota</taxon>
        <taxon>Metazoa</taxon>
        <taxon>Echinodermata</taxon>
        <taxon>Eleutherozoa</taxon>
        <taxon>Echinozoa</taxon>
        <taxon>Holothuroidea</taxon>
        <taxon>Aspidochirotacea</taxon>
        <taxon>Aspidochirotida</taxon>
        <taxon>Stichopodidae</taxon>
        <taxon>Apostichopus</taxon>
    </lineage>
</organism>
<sequence length="85" mass="9923">MRAKWRKKRMRSMQKFPFTLSLTIFETEAKKKKDEGQVQVESLLRISTPITLLDDFTAVFIWSLVGLDLQSSWREGCQELPSSLD</sequence>
<accession>A0A2G8KPJ9</accession>
<keyword evidence="2" id="KW-1185">Reference proteome</keyword>
<dbReference type="AlphaFoldDB" id="A0A2G8KPJ9"/>
<protein>
    <submittedName>
        <fullName evidence="1">Uncharacterized protein</fullName>
    </submittedName>
</protein>
<evidence type="ECO:0000313" key="2">
    <source>
        <dbReference type="Proteomes" id="UP000230750"/>
    </source>
</evidence>
<comment type="caution">
    <text evidence="1">The sequence shown here is derived from an EMBL/GenBank/DDBJ whole genome shotgun (WGS) entry which is preliminary data.</text>
</comment>
<dbReference type="Proteomes" id="UP000230750">
    <property type="component" value="Unassembled WGS sequence"/>
</dbReference>